<evidence type="ECO:0000256" key="13">
    <source>
        <dbReference type="ARBA" id="ARBA00034923"/>
    </source>
</evidence>
<evidence type="ECO:0000256" key="11">
    <source>
        <dbReference type="ARBA" id="ARBA00034617"/>
    </source>
</evidence>
<accession>A0A6F8V938</accession>
<proteinExistence type="predicted"/>
<dbReference type="GO" id="GO:0043138">
    <property type="term" value="F:3'-5' DNA helicase activity"/>
    <property type="evidence" value="ECO:0007669"/>
    <property type="project" value="UniProtKB-EC"/>
</dbReference>
<dbReference type="Gene3D" id="1.10.486.10">
    <property type="entry name" value="PCRA, domain 4"/>
    <property type="match status" value="1"/>
</dbReference>
<dbReference type="InterPro" id="IPR011335">
    <property type="entry name" value="Restrct_endonuc-II-like"/>
</dbReference>
<dbReference type="GO" id="GO:0000725">
    <property type="term" value="P:recombinational repair"/>
    <property type="evidence" value="ECO:0007669"/>
    <property type="project" value="TreeGrafter"/>
</dbReference>
<dbReference type="PANTHER" id="PTHR11070:SF2">
    <property type="entry name" value="ATP-DEPENDENT DNA HELICASE SRS2"/>
    <property type="match status" value="1"/>
</dbReference>
<comment type="catalytic activity">
    <reaction evidence="11">
        <text>Couples ATP hydrolysis with the unwinding of duplex DNA by translocating in the 3'-5' direction.</text>
        <dbReference type="EC" id="5.6.2.4"/>
    </reaction>
</comment>
<dbReference type="Pfam" id="PF12705">
    <property type="entry name" value="PDDEXK_1"/>
    <property type="match status" value="1"/>
</dbReference>
<keyword evidence="19" id="KW-1185">Reference proteome</keyword>
<evidence type="ECO:0000256" key="8">
    <source>
        <dbReference type="ARBA" id="ARBA00023125"/>
    </source>
</evidence>
<reference evidence="19" key="1">
    <citation type="submission" date="2020-03" db="EMBL/GenBank/DDBJ databases">
        <title>Complete genome sequence of sulfur-oxidizing bacterium skT11.</title>
        <authorList>
            <person name="Kanda M."/>
            <person name="Kojima H."/>
            <person name="Fukui M."/>
        </authorList>
    </citation>
    <scope>NUCLEOTIDE SEQUENCE [LARGE SCALE GENOMIC DNA]</scope>
    <source>
        <strain evidence="19">skT11</strain>
    </source>
</reference>
<dbReference type="GO" id="GO:0005829">
    <property type="term" value="C:cytosol"/>
    <property type="evidence" value="ECO:0007669"/>
    <property type="project" value="TreeGrafter"/>
</dbReference>
<evidence type="ECO:0000313" key="18">
    <source>
        <dbReference type="EMBL" id="BCB26353.1"/>
    </source>
</evidence>
<keyword evidence="9" id="KW-0234">DNA repair</keyword>
<dbReference type="GO" id="GO:0033202">
    <property type="term" value="C:DNA helicase complex"/>
    <property type="evidence" value="ECO:0007669"/>
    <property type="project" value="TreeGrafter"/>
</dbReference>
<protein>
    <recommendedName>
        <fullName evidence="12">DNA 3'-5' helicase</fullName>
        <ecNumber evidence="12">5.6.2.4</ecNumber>
    </recommendedName>
    <alternativeName>
        <fullName evidence="13">DNA 3'-5' helicase II</fullName>
    </alternativeName>
</protein>
<evidence type="ECO:0000256" key="3">
    <source>
        <dbReference type="ARBA" id="ARBA00022763"/>
    </source>
</evidence>
<keyword evidence="4 15" id="KW-0378">Hydrolase</keyword>
<evidence type="ECO:0000259" key="17">
    <source>
        <dbReference type="PROSITE" id="PS51217"/>
    </source>
</evidence>
<keyword evidence="3" id="KW-0227">DNA damage</keyword>
<evidence type="ECO:0000256" key="14">
    <source>
        <dbReference type="ARBA" id="ARBA00048988"/>
    </source>
</evidence>
<keyword evidence="2 15" id="KW-0547">Nucleotide-binding</keyword>
<organism evidence="18 19">
    <name type="scientific">Sulfurimicrobium lacus</name>
    <dbReference type="NCBI Taxonomy" id="2715678"/>
    <lineage>
        <taxon>Bacteria</taxon>
        <taxon>Pseudomonadati</taxon>
        <taxon>Pseudomonadota</taxon>
        <taxon>Betaproteobacteria</taxon>
        <taxon>Nitrosomonadales</taxon>
        <taxon>Sulfuricellaceae</taxon>
        <taxon>Sulfurimicrobium</taxon>
    </lineage>
</organism>
<dbReference type="InterPro" id="IPR014017">
    <property type="entry name" value="DNA_helicase_UvrD-like_C"/>
</dbReference>
<dbReference type="InterPro" id="IPR000212">
    <property type="entry name" value="DNA_helicase_UvrD/REP"/>
</dbReference>
<keyword evidence="7 15" id="KW-0067">ATP-binding</keyword>
<dbReference type="PANTHER" id="PTHR11070">
    <property type="entry name" value="UVRD / RECB / PCRA DNA HELICASE FAMILY MEMBER"/>
    <property type="match status" value="1"/>
</dbReference>
<evidence type="ECO:0000259" key="16">
    <source>
        <dbReference type="PROSITE" id="PS51198"/>
    </source>
</evidence>
<evidence type="ECO:0000256" key="7">
    <source>
        <dbReference type="ARBA" id="ARBA00022840"/>
    </source>
</evidence>
<dbReference type="Gene3D" id="3.30.160.800">
    <property type="match status" value="1"/>
</dbReference>
<dbReference type="KEGG" id="slac:SKTS_12390"/>
<dbReference type="Proteomes" id="UP000502260">
    <property type="component" value="Chromosome"/>
</dbReference>
<evidence type="ECO:0000313" key="19">
    <source>
        <dbReference type="Proteomes" id="UP000502260"/>
    </source>
</evidence>
<feature type="domain" description="UvrD-like helicase ATP-binding" evidence="16">
    <location>
        <begin position="1"/>
        <end position="474"/>
    </location>
</feature>
<dbReference type="PROSITE" id="PS51198">
    <property type="entry name" value="UVRD_HELICASE_ATP_BIND"/>
    <property type="match status" value="1"/>
</dbReference>
<dbReference type="SUPFAM" id="SSF52540">
    <property type="entry name" value="P-loop containing nucleoside triphosphate hydrolases"/>
    <property type="match status" value="1"/>
</dbReference>
<gene>
    <name evidence="18" type="ORF">SKTS_12390</name>
</gene>
<dbReference type="EC" id="5.6.2.4" evidence="12"/>
<evidence type="ECO:0000256" key="4">
    <source>
        <dbReference type="ARBA" id="ARBA00022801"/>
    </source>
</evidence>
<keyword evidence="10" id="KW-0413">Isomerase</keyword>
<name>A0A6F8V938_9PROT</name>
<dbReference type="InterPro" id="IPR027417">
    <property type="entry name" value="P-loop_NTPase"/>
</dbReference>
<dbReference type="InterPro" id="IPR014016">
    <property type="entry name" value="UvrD-like_ATP-bd"/>
</dbReference>
<dbReference type="AlphaFoldDB" id="A0A6F8V938"/>
<dbReference type="Gene3D" id="3.40.50.300">
    <property type="entry name" value="P-loop containing nucleotide triphosphate hydrolases"/>
    <property type="match status" value="3"/>
</dbReference>
<dbReference type="InterPro" id="IPR038726">
    <property type="entry name" value="PDDEXK_AddAB-type"/>
</dbReference>
<dbReference type="Gene3D" id="3.90.320.10">
    <property type="match status" value="1"/>
</dbReference>
<evidence type="ECO:0000256" key="10">
    <source>
        <dbReference type="ARBA" id="ARBA00023235"/>
    </source>
</evidence>
<evidence type="ECO:0000256" key="2">
    <source>
        <dbReference type="ARBA" id="ARBA00022741"/>
    </source>
</evidence>
<keyword evidence="1" id="KW-0540">Nuclease</keyword>
<evidence type="ECO:0000256" key="9">
    <source>
        <dbReference type="ARBA" id="ARBA00023204"/>
    </source>
</evidence>
<dbReference type="GO" id="GO:0004527">
    <property type="term" value="F:exonuclease activity"/>
    <property type="evidence" value="ECO:0007669"/>
    <property type="project" value="UniProtKB-KW"/>
</dbReference>
<dbReference type="EMBL" id="AP022853">
    <property type="protein sequence ID" value="BCB26353.1"/>
    <property type="molecule type" value="Genomic_DNA"/>
</dbReference>
<evidence type="ECO:0000256" key="15">
    <source>
        <dbReference type="PROSITE-ProRule" id="PRU00560"/>
    </source>
</evidence>
<dbReference type="GO" id="GO:0005524">
    <property type="term" value="F:ATP binding"/>
    <property type="evidence" value="ECO:0007669"/>
    <property type="project" value="UniProtKB-UniRule"/>
</dbReference>
<keyword evidence="8" id="KW-0238">DNA-binding</keyword>
<dbReference type="Pfam" id="PF13361">
    <property type="entry name" value="UvrD_C"/>
    <property type="match status" value="1"/>
</dbReference>
<dbReference type="PROSITE" id="PS51217">
    <property type="entry name" value="UVRD_HELICASE_CTER"/>
    <property type="match status" value="1"/>
</dbReference>
<sequence length="1094" mass="123056">MHEFDYHTALNPERSVVIEACAGSGKTWLLVSRILRLLLAGAEPGEILAITFTRKAAQEMQARLLEWLRLLALQPEDEAREFLRQRALSDSEIEQLLPHARNLLERVLTAEPTLTINTFHGWFLQLLQKAPLEGGAVGNFSLLDQTSALLEEAWQSFAEDLAEQEEDPTASALQELFRGHGLFNTRALLLGFVAKRAEWWAYTAGQADPLAYALERLRRELDVDPEQDVLAEMQQDPVLAEWHSEYAQLLGKNTATDQKLAAQLVDALALKDLDQRFATLCPVYFTKSGTPRVRASSPTQAKRLGAHGEARLIELHQMMCDLLYEARDRLTAQAVYRFNCIGLRCGAALLDAYQRLKEARQMLDFADVEWRVFQLLSRSDYAEYMQYKLDSRYSHILLDEFQDTNPLQWQVMQAWLGAYGAVGSRPSVFLVGDPKQSIYRFRRAEPRLFQIAAASLMRDFAAARLEQDRSRRSAPAVIQAVNRVFAAQPDFAGFREHGWHHDTQEGAVALLPLAEKPAQAEEEGADDTVPMLRNPLQQARQEDEDVRHEQEAAQLAEKITAIVGRWQVDDEKRGPRPADYRDIMLLVRSRTWLATYERALRAARIPYLSSRQGGLLDTLECSDLAALLEFLVTPFADLKLAQVLRSPVFGCDDSDLMRLARGEESSWWQRLKALPEELLTAPLKLALERLAAWQEIADRLPVHDLLDRIYFEGEVLQRYRMAVPQAMVAAVQANLHAFIELALNMDSGRYPSLARFIDEVAALRRAPEQESPDEGLIGDGGNALRILTVHGAKGLEAPIVWLLDANAAPRNESGYRILVDWPPEDVAPRHFSLVSRKAELARAREHYVEAEAAHARRENLNLLYVAMTRAKQALIVSGSTSGKGGESWYQKIQAGLQDSGLGVGLSPAAVPPAFDMEEKPSVALEQNNLPVPPTGRREPFSRLDPARHHGIQLHALLEWVDMGRDLPEQKEPLQARLGLEEAEFAPLWAEALELLRAPVLQRFFDRAQYQAAWNELGYQGGDGEVRRIDRLVEFADCVWVLDYKTGGGAVDDPDVLAAPYRGQMNEYRRAMESVFPGKPVRCALVFPGPTLVEV</sequence>
<dbReference type="RefSeq" id="WP_188200238.1">
    <property type="nucleotide sequence ID" value="NZ_AP022853.1"/>
</dbReference>
<keyword evidence="5 15" id="KW-0347">Helicase</keyword>
<keyword evidence="6" id="KW-0269">Exonuclease</keyword>
<feature type="binding site" evidence="15">
    <location>
        <begin position="20"/>
        <end position="27"/>
    </location>
    <ligand>
        <name>ATP</name>
        <dbReference type="ChEBI" id="CHEBI:30616"/>
    </ligand>
</feature>
<evidence type="ECO:0000256" key="6">
    <source>
        <dbReference type="ARBA" id="ARBA00022839"/>
    </source>
</evidence>
<evidence type="ECO:0000256" key="12">
    <source>
        <dbReference type="ARBA" id="ARBA00034808"/>
    </source>
</evidence>
<dbReference type="InterPro" id="IPR011604">
    <property type="entry name" value="PDDEXK-like_dom_sf"/>
</dbReference>
<dbReference type="GO" id="GO:0003677">
    <property type="term" value="F:DNA binding"/>
    <property type="evidence" value="ECO:0007669"/>
    <property type="project" value="UniProtKB-KW"/>
</dbReference>
<evidence type="ECO:0000256" key="1">
    <source>
        <dbReference type="ARBA" id="ARBA00022722"/>
    </source>
</evidence>
<dbReference type="Pfam" id="PF00580">
    <property type="entry name" value="UvrD-helicase"/>
    <property type="match status" value="1"/>
</dbReference>
<feature type="domain" description="UvrD-like helicase C-terminal" evidence="17">
    <location>
        <begin position="508"/>
        <end position="794"/>
    </location>
</feature>
<evidence type="ECO:0000256" key="5">
    <source>
        <dbReference type="ARBA" id="ARBA00022806"/>
    </source>
</evidence>
<comment type="catalytic activity">
    <reaction evidence="14">
        <text>ATP + H2O = ADP + phosphate + H(+)</text>
        <dbReference type="Rhea" id="RHEA:13065"/>
        <dbReference type="ChEBI" id="CHEBI:15377"/>
        <dbReference type="ChEBI" id="CHEBI:15378"/>
        <dbReference type="ChEBI" id="CHEBI:30616"/>
        <dbReference type="ChEBI" id="CHEBI:43474"/>
        <dbReference type="ChEBI" id="CHEBI:456216"/>
        <dbReference type="EC" id="5.6.2.4"/>
    </reaction>
</comment>
<dbReference type="SUPFAM" id="SSF52980">
    <property type="entry name" value="Restriction endonuclease-like"/>
    <property type="match status" value="1"/>
</dbReference>